<dbReference type="AlphaFoldDB" id="A0A9W6SEL0"/>
<accession>A0A9W6SEL0</accession>
<dbReference type="PANTHER" id="PTHR34613:SF1">
    <property type="entry name" value="SLL6017 PROTEIN"/>
    <property type="match status" value="1"/>
</dbReference>
<reference evidence="1" key="1">
    <citation type="submission" date="2023-03" db="EMBL/GenBank/DDBJ databases">
        <title>Actinorhabdospora filicis NBRC 111898.</title>
        <authorList>
            <person name="Ichikawa N."/>
            <person name="Sato H."/>
            <person name="Tonouchi N."/>
        </authorList>
    </citation>
    <scope>NUCLEOTIDE SEQUENCE</scope>
    <source>
        <strain evidence="1">NBRC 111898</strain>
    </source>
</reference>
<evidence type="ECO:0008006" key="3">
    <source>
        <dbReference type="Google" id="ProtNLM"/>
    </source>
</evidence>
<protein>
    <recommendedName>
        <fullName evidence="3">Transposase (putative) YhgA-like domain-containing protein</fullName>
    </recommendedName>
</protein>
<dbReference type="PANTHER" id="PTHR34613">
    <property type="entry name" value="SLL0800 PROTEIN"/>
    <property type="match status" value="1"/>
</dbReference>
<evidence type="ECO:0000313" key="2">
    <source>
        <dbReference type="Proteomes" id="UP001165079"/>
    </source>
</evidence>
<dbReference type="Proteomes" id="UP001165079">
    <property type="component" value="Unassembled WGS sequence"/>
</dbReference>
<dbReference type="RefSeq" id="WP_285661004.1">
    <property type="nucleotide sequence ID" value="NZ_BSTX01000001.1"/>
</dbReference>
<comment type="caution">
    <text evidence="1">The sequence shown here is derived from an EMBL/GenBank/DDBJ whole genome shotgun (WGS) entry which is preliminary data.</text>
</comment>
<proteinExistence type="predicted"/>
<gene>
    <name evidence="1" type="ORF">Afil01_05860</name>
</gene>
<keyword evidence="2" id="KW-1185">Reference proteome</keyword>
<dbReference type="EMBL" id="BSTX01000001">
    <property type="protein sequence ID" value="GLZ75779.1"/>
    <property type="molecule type" value="Genomic_DNA"/>
</dbReference>
<sequence>MVTHAHEAPTGLLKRHKELILPMLDVVGLPHADEVEIVMVSENCTEIRPTERYVDGLALLRVDGEAVMAVIVEVQLRPDKDKLRTWPRYVGDVWDRYGVPTVLLVVTPDHRTASWASAPIDVGPAGTIEASVLSPDSMPVIDDAESYEGAEDYAVLAAFIHARGDHAPEILAALGDILARSPIEAAQSYAEDLFAVLPARARKIWEKIMTAAAHEYQTGLEYMFNSGKEEGRNEAAREIKTQALFVFLDARGLYVSDEVAERIRACDNVHILDHWIRKAATVTTAEALFD</sequence>
<evidence type="ECO:0000313" key="1">
    <source>
        <dbReference type="EMBL" id="GLZ75779.1"/>
    </source>
</evidence>
<name>A0A9W6SEL0_9ACTN</name>
<organism evidence="1 2">
    <name type="scientific">Actinorhabdospora filicis</name>
    <dbReference type="NCBI Taxonomy" id="1785913"/>
    <lineage>
        <taxon>Bacteria</taxon>
        <taxon>Bacillati</taxon>
        <taxon>Actinomycetota</taxon>
        <taxon>Actinomycetes</taxon>
        <taxon>Micromonosporales</taxon>
        <taxon>Micromonosporaceae</taxon>
        <taxon>Actinorhabdospora</taxon>
    </lineage>
</organism>